<keyword evidence="4" id="KW-0862">Zinc</keyword>
<feature type="zinc finger region" description="C3H1-type" evidence="4">
    <location>
        <begin position="354"/>
        <end position="381"/>
    </location>
</feature>
<dbReference type="PROSITE" id="PS50103">
    <property type="entry name" value="ZF_C3H1"/>
    <property type="match status" value="2"/>
</dbReference>
<accession>A0AAD2HSN3</accession>
<feature type="repeat" description="ANK" evidence="3">
    <location>
        <begin position="34"/>
        <end position="66"/>
    </location>
</feature>
<dbReference type="InterPro" id="IPR002110">
    <property type="entry name" value="Ankyrin_rpt"/>
</dbReference>
<dbReference type="EMBL" id="CAVNYO010000440">
    <property type="protein sequence ID" value="CAK5280310.1"/>
    <property type="molecule type" value="Genomic_DNA"/>
</dbReference>
<comment type="caution">
    <text evidence="7">The sequence shown here is derived from an EMBL/GenBank/DDBJ whole genome shotgun (WGS) entry which is preliminary data.</text>
</comment>
<keyword evidence="4" id="KW-0479">Metal-binding</keyword>
<reference evidence="7" key="1">
    <citation type="submission" date="2023-11" db="EMBL/GenBank/DDBJ databases">
        <authorList>
            <person name="De Vega J J."/>
            <person name="De Vega J J."/>
        </authorList>
    </citation>
    <scope>NUCLEOTIDE SEQUENCE</scope>
</reference>
<keyword evidence="4" id="KW-0863">Zinc-finger</keyword>
<evidence type="ECO:0000313" key="8">
    <source>
        <dbReference type="Proteomes" id="UP001295794"/>
    </source>
</evidence>
<dbReference type="Proteomes" id="UP001295794">
    <property type="component" value="Unassembled WGS sequence"/>
</dbReference>
<proteinExistence type="predicted"/>
<dbReference type="SUPFAM" id="SSF48403">
    <property type="entry name" value="Ankyrin repeat"/>
    <property type="match status" value="1"/>
</dbReference>
<name>A0AAD2HSN3_9AGAR</name>
<sequence>MVSALWKACSEGDVAGVHQALISEEVDIEAKDENGFTPLIEAIKSGNVEIVKLLLEKGADPINASNESSPESYTTDSIILELLDHARMKNTQGAPVPHENGESNGHIYPGAETNGYPPANYPYYPAMNGGPPPEMYYPPPPQMHPEGFGARQNNLPPPEIASAIPCRYYPACRYGAACLFQHPQGPYFQGPLPPPVPYPNSYDQMPPQPYPQSYYPVPPPSFPPPPQQGPPMPMHGQAPPDMMSPPQGPFSPTGGPQYGPISPVMYSHPGQAPIPMVPPLPPLHQQAPPPGPQSPQAYGHPSSPSQAFAQPVGYPANGYAEANEGGKPLHEDGMNHAPNGFRRGSIRRGTFARKPAPPPCMFFPAGKCKNGNECRFPHVMPPEGAPIHAPFYPARGGGPRPSRGHVNGIDEKMANLSLNDRGHEAGGRGRGGRPVNGGPKRTPMSKHASLQRVPHADEFPVLGGAAPARTQANGTAGPTAAQILQAAPRLQNGSPPQETVEAVKIPVSFAAVATAGADVAVSA</sequence>
<evidence type="ECO:0000256" key="3">
    <source>
        <dbReference type="PROSITE-ProRule" id="PRU00023"/>
    </source>
</evidence>
<dbReference type="Gene3D" id="1.25.40.20">
    <property type="entry name" value="Ankyrin repeat-containing domain"/>
    <property type="match status" value="1"/>
</dbReference>
<organism evidence="7 8">
    <name type="scientific">Mycena citricolor</name>
    <dbReference type="NCBI Taxonomy" id="2018698"/>
    <lineage>
        <taxon>Eukaryota</taxon>
        <taxon>Fungi</taxon>
        <taxon>Dikarya</taxon>
        <taxon>Basidiomycota</taxon>
        <taxon>Agaricomycotina</taxon>
        <taxon>Agaricomycetes</taxon>
        <taxon>Agaricomycetidae</taxon>
        <taxon>Agaricales</taxon>
        <taxon>Marasmiineae</taxon>
        <taxon>Mycenaceae</taxon>
        <taxon>Mycena</taxon>
    </lineage>
</organism>
<feature type="domain" description="C3H1-type" evidence="6">
    <location>
        <begin position="354"/>
        <end position="381"/>
    </location>
</feature>
<evidence type="ECO:0000256" key="1">
    <source>
        <dbReference type="ARBA" id="ARBA00022737"/>
    </source>
</evidence>
<dbReference type="GO" id="GO:0008270">
    <property type="term" value="F:zinc ion binding"/>
    <property type="evidence" value="ECO:0007669"/>
    <property type="project" value="UniProtKB-KW"/>
</dbReference>
<evidence type="ECO:0000259" key="6">
    <source>
        <dbReference type="PROSITE" id="PS50103"/>
    </source>
</evidence>
<dbReference type="PROSITE" id="PS50088">
    <property type="entry name" value="ANK_REPEAT"/>
    <property type="match status" value="1"/>
</dbReference>
<keyword evidence="1" id="KW-0677">Repeat</keyword>
<evidence type="ECO:0000313" key="7">
    <source>
        <dbReference type="EMBL" id="CAK5280310.1"/>
    </source>
</evidence>
<feature type="zinc finger region" description="C3H1-type" evidence="4">
    <location>
        <begin position="160"/>
        <end position="185"/>
    </location>
</feature>
<dbReference type="InterPro" id="IPR000571">
    <property type="entry name" value="Znf_CCCH"/>
</dbReference>
<dbReference type="SMART" id="SM00356">
    <property type="entry name" value="ZnF_C3H1"/>
    <property type="match status" value="2"/>
</dbReference>
<gene>
    <name evidence="7" type="ORF">MYCIT1_LOCUS30797</name>
</gene>
<dbReference type="PANTHER" id="PTHR24171">
    <property type="entry name" value="ANKYRIN REPEAT DOMAIN-CONTAINING PROTEIN 39-RELATED"/>
    <property type="match status" value="1"/>
</dbReference>
<feature type="domain" description="C3H1-type" evidence="6">
    <location>
        <begin position="160"/>
        <end position="185"/>
    </location>
</feature>
<feature type="region of interest" description="Disordered" evidence="5">
    <location>
        <begin position="92"/>
        <end position="112"/>
    </location>
</feature>
<evidence type="ECO:0000256" key="4">
    <source>
        <dbReference type="PROSITE-ProRule" id="PRU00723"/>
    </source>
</evidence>
<keyword evidence="8" id="KW-1185">Reference proteome</keyword>
<dbReference type="SMART" id="SM00248">
    <property type="entry name" value="ANK"/>
    <property type="match status" value="1"/>
</dbReference>
<feature type="compositionally biased region" description="Pro residues" evidence="5">
    <location>
        <begin position="275"/>
        <end position="293"/>
    </location>
</feature>
<dbReference type="PROSITE" id="PS50297">
    <property type="entry name" value="ANK_REP_REGION"/>
    <property type="match status" value="1"/>
</dbReference>
<feature type="region of interest" description="Disordered" evidence="5">
    <location>
        <begin position="217"/>
        <end position="332"/>
    </location>
</feature>
<dbReference type="AlphaFoldDB" id="A0AAD2HSN3"/>
<keyword evidence="2 3" id="KW-0040">ANK repeat</keyword>
<dbReference type="InterPro" id="IPR036770">
    <property type="entry name" value="Ankyrin_rpt-contain_sf"/>
</dbReference>
<dbReference type="GO" id="GO:0010468">
    <property type="term" value="P:regulation of gene expression"/>
    <property type="evidence" value="ECO:0007669"/>
    <property type="project" value="UniProtKB-ARBA"/>
</dbReference>
<evidence type="ECO:0000256" key="2">
    <source>
        <dbReference type="ARBA" id="ARBA00023043"/>
    </source>
</evidence>
<feature type="region of interest" description="Disordered" evidence="5">
    <location>
        <begin position="420"/>
        <end position="445"/>
    </location>
</feature>
<dbReference type="Pfam" id="PF12796">
    <property type="entry name" value="Ank_2"/>
    <property type="match status" value="1"/>
</dbReference>
<feature type="compositionally biased region" description="Pro residues" evidence="5">
    <location>
        <begin position="217"/>
        <end position="233"/>
    </location>
</feature>
<protein>
    <recommendedName>
        <fullName evidence="6">C3H1-type domain-containing protein</fullName>
    </recommendedName>
</protein>
<evidence type="ECO:0000256" key="5">
    <source>
        <dbReference type="SAM" id="MobiDB-lite"/>
    </source>
</evidence>